<dbReference type="OrthoDB" id="678992at2759"/>
<organism evidence="6 7">
    <name type="scientific">Carex littledalei</name>
    <dbReference type="NCBI Taxonomy" id="544730"/>
    <lineage>
        <taxon>Eukaryota</taxon>
        <taxon>Viridiplantae</taxon>
        <taxon>Streptophyta</taxon>
        <taxon>Embryophyta</taxon>
        <taxon>Tracheophyta</taxon>
        <taxon>Spermatophyta</taxon>
        <taxon>Magnoliopsida</taxon>
        <taxon>Liliopsida</taxon>
        <taxon>Poales</taxon>
        <taxon>Cyperaceae</taxon>
        <taxon>Cyperoideae</taxon>
        <taxon>Cariceae</taxon>
        <taxon>Carex</taxon>
        <taxon>Carex subgen. Euthyceras</taxon>
    </lineage>
</organism>
<dbReference type="Pfam" id="PF01657">
    <property type="entry name" value="Stress-antifung"/>
    <property type="match status" value="2"/>
</dbReference>
<dbReference type="PROSITE" id="PS51473">
    <property type="entry name" value="GNK2"/>
    <property type="match status" value="2"/>
</dbReference>
<feature type="domain" description="Gnk2-homologous" evidence="5">
    <location>
        <begin position="32"/>
        <end position="135"/>
    </location>
</feature>
<evidence type="ECO:0000313" key="7">
    <source>
        <dbReference type="Proteomes" id="UP000623129"/>
    </source>
</evidence>
<dbReference type="PANTHER" id="PTHR32099">
    <property type="entry name" value="CYSTEINE-RICH REPEAT SECRETORY PROTEIN"/>
    <property type="match status" value="1"/>
</dbReference>
<keyword evidence="3" id="KW-0812">Transmembrane</keyword>
<gene>
    <name evidence="6" type="ORF">FCM35_KLT10404</name>
</gene>
<evidence type="ECO:0000256" key="2">
    <source>
        <dbReference type="ARBA" id="ARBA00022737"/>
    </source>
</evidence>
<evidence type="ECO:0000256" key="3">
    <source>
        <dbReference type="SAM" id="Phobius"/>
    </source>
</evidence>
<dbReference type="CDD" id="cd23509">
    <property type="entry name" value="Gnk2-like"/>
    <property type="match status" value="2"/>
</dbReference>
<dbReference type="Proteomes" id="UP000623129">
    <property type="component" value="Unassembled WGS sequence"/>
</dbReference>
<dbReference type="InterPro" id="IPR002902">
    <property type="entry name" value="GNK2"/>
</dbReference>
<feature type="chain" id="PRO_5032323138" evidence="4">
    <location>
        <begin position="26"/>
        <end position="276"/>
    </location>
</feature>
<feature type="signal peptide" evidence="4">
    <location>
        <begin position="1"/>
        <end position="25"/>
    </location>
</feature>
<evidence type="ECO:0000313" key="6">
    <source>
        <dbReference type="EMBL" id="KAF3325333.1"/>
    </source>
</evidence>
<reference evidence="6" key="1">
    <citation type="submission" date="2020-01" db="EMBL/GenBank/DDBJ databases">
        <title>Genome sequence of Kobresia littledalei, the first chromosome-level genome in the family Cyperaceae.</title>
        <authorList>
            <person name="Qu G."/>
        </authorList>
    </citation>
    <scope>NUCLEOTIDE SEQUENCE</scope>
    <source>
        <strain evidence="6">C.B.Clarke</strain>
        <tissue evidence="6">Leaf</tissue>
    </source>
</reference>
<evidence type="ECO:0000256" key="4">
    <source>
        <dbReference type="SAM" id="SignalP"/>
    </source>
</evidence>
<name>A0A833VJE4_9POAL</name>
<dbReference type="AlphaFoldDB" id="A0A833VJE4"/>
<keyword evidence="3" id="KW-0472">Membrane</keyword>
<keyword evidence="2" id="KW-0677">Repeat</keyword>
<keyword evidence="6" id="KW-0808">Transferase</keyword>
<dbReference type="PANTHER" id="PTHR32099:SF102">
    <property type="entry name" value="OS12G0608700 PROTEIN"/>
    <property type="match status" value="1"/>
</dbReference>
<dbReference type="EMBL" id="SWLB01000020">
    <property type="protein sequence ID" value="KAF3325333.1"/>
    <property type="molecule type" value="Genomic_DNA"/>
</dbReference>
<keyword evidence="6" id="KW-0418">Kinase</keyword>
<keyword evidence="7" id="KW-1185">Reference proteome</keyword>
<proteinExistence type="predicted"/>
<comment type="caution">
    <text evidence="6">The sequence shown here is derived from an EMBL/GenBank/DDBJ whole genome shotgun (WGS) entry which is preliminary data.</text>
</comment>
<keyword evidence="3" id="KW-1133">Transmembrane helix</keyword>
<dbReference type="Gene3D" id="3.30.430.20">
    <property type="entry name" value="Gnk2 domain, C-X8-C-X2-C motif"/>
    <property type="match status" value="2"/>
</dbReference>
<dbReference type="GO" id="GO:0016301">
    <property type="term" value="F:kinase activity"/>
    <property type="evidence" value="ECO:0007669"/>
    <property type="project" value="UniProtKB-KW"/>
</dbReference>
<dbReference type="InterPro" id="IPR038408">
    <property type="entry name" value="GNK2_sf"/>
</dbReference>
<evidence type="ECO:0000259" key="5">
    <source>
        <dbReference type="PROSITE" id="PS51473"/>
    </source>
</evidence>
<keyword evidence="1 4" id="KW-0732">Signal</keyword>
<feature type="domain" description="Gnk2-homologous" evidence="5">
    <location>
        <begin position="146"/>
        <end position="255"/>
    </location>
</feature>
<accession>A0A833VJE4</accession>
<feature type="transmembrane region" description="Helical" evidence="3">
    <location>
        <begin position="255"/>
        <end position="274"/>
    </location>
</feature>
<keyword evidence="6" id="KW-0675">Receptor</keyword>
<sequence>MKIHSIILLLSSYILLLNIPVYLCARPRDRVCSWQVSPKMQQNYTIGSTLQSNLQQLLAGLPQKATQNNYFYNATYGKAPDQVYGLTMCYADASSAACDSCMSEASSGIMECCALNKNGVAWYDACMIEYSDEAFNATNNIGGMGCEPKVPDSKPESLAELEKFRDIMWQLFDVLATNASRSPLRLAAGKMKYTSSAKIYALAQCTRQLPSDECRMCIGNLTDFGVETCTGEKAVQADETLMTFSCYARRSWEPIPMHIMMIIIGSLLALMANIHL</sequence>
<protein>
    <submittedName>
        <fullName evidence="6">Cysteine-rich receptor-like protein kinase 15</fullName>
    </submittedName>
</protein>
<evidence type="ECO:0000256" key="1">
    <source>
        <dbReference type="ARBA" id="ARBA00022729"/>
    </source>
</evidence>